<comment type="caution">
    <text evidence="2">The sequence shown here is derived from an EMBL/GenBank/DDBJ whole genome shotgun (WGS) entry which is preliminary data.</text>
</comment>
<accession>A0A9X3F2B6</accession>
<dbReference type="Gene3D" id="3.40.190.10">
    <property type="entry name" value="Periplasmic binding protein-like II"/>
    <property type="match status" value="2"/>
</dbReference>
<evidence type="ECO:0000313" key="3">
    <source>
        <dbReference type="Proteomes" id="UP001150924"/>
    </source>
</evidence>
<organism evidence="2 3">
    <name type="scientific">Nannocystis pusilla</name>
    <dbReference type="NCBI Taxonomy" id="889268"/>
    <lineage>
        <taxon>Bacteria</taxon>
        <taxon>Pseudomonadati</taxon>
        <taxon>Myxococcota</taxon>
        <taxon>Polyangia</taxon>
        <taxon>Nannocystales</taxon>
        <taxon>Nannocystaceae</taxon>
        <taxon>Nannocystis</taxon>
    </lineage>
</organism>
<dbReference type="EMBL" id="JAPNKE010000002">
    <property type="protein sequence ID" value="MCY1010101.1"/>
    <property type="molecule type" value="Genomic_DNA"/>
</dbReference>
<proteinExistence type="predicted"/>
<dbReference type="PROSITE" id="PS51257">
    <property type="entry name" value="PROKAR_LIPOPROTEIN"/>
    <property type="match status" value="1"/>
</dbReference>
<dbReference type="InterPro" id="IPR024370">
    <property type="entry name" value="PBP_domain"/>
</dbReference>
<dbReference type="SUPFAM" id="SSF53850">
    <property type="entry name" value="Periplasmic binding protein-like II"/>
    <property type="match status" value="1"/>
</dbReference>
<sequence length="269" mass="27861">MWTRRAVTRLVWPLGAWLACGGGERARPLRLATTTSVHDSGLMGVLGPAFTAASGRPVEVVAVGSKRAIELLATGQVDGAVTHSPVEEAQALASGRIGGRIPFMRNAYVLVGPAAAAGVVAGATDIRGALRAVAGSGRRFVARGDESGTHQRELQLWAAAGVPSESAFILRIHGSMAEALALAAREHAFTLSDRATFLARRGDLGLAVLFQGGSELDNVYSVLEPAPQAGGDLDGARAFVEFLRSPAGRSLIGSFGVDTVGEPLFTPVE</sequence>
<name>A0A9X3F2B6_9BACT</name>
<dbReference type="RefSeq" id="WP_267772916.1">
    <property type="nucleotide sequence ID" value="NZ_JAPNKE010000002.1"/>
</dbReference>
<protein>
    <submittedName>
        <fullName evidence="2">Substrate-binding domain-containing protein</fullName>
    </submittedName>
</protein>
<keyword evidence="3" id="KW-1185">Reference proteome</keyword>
<evidence type="ECO:0000313" key="2">
    <source>
        <dbReference type="EMBL" id="MCY1010101.1"/>
    </source>
</evidence>
<reference evidence="2" key="1">
    <citation type="submission" date="2022-11" db="EMBL/GenBank/DDBJ databases">
        <title>Minimal conservation of predation-associated metabolite biosynthetic gene clusters underscores biosynthetic potential of Myxococcota including descriptions for ten novel species: Archangium lansinium sp. nov., Myxococcus landrumus sp. nov., Nannocystis bai.</title>
        <authorList>
            <person name="Ahearne A."/>
            <person name="Stevens C."/>
            <person name="Phillips K."/>
        </authorList>
    </citation>
    <scope>NUCLEOTIDE SEQUENCE</scope>
    <source>
        <strain evidence="2">Na p29</strain>
    </source>
</reference>
<feature type="domain" description="PBP" evidence="1">
    <location>
        <begin position="31"/>
        <end position="245"/>
    </location>
</feature>
<gene>
    <name evidence="2" type="ORF">OV079_31955</name>
</gene>
<dbReference type="PANTHER" id="PTHR37945">
    <property type="entry name" value="EXTRACELLULAR TUNGSTATE BINDING PROTEIN"/>
    <property type="match status" value="1"/>
</dbReference>
<dbReference type="PANTHER" id="PTHR37945:SF1">
    <property type="entry name" value="EXTRACELLULAR TUNGSTATE BINDING PROTEIN"/>
    <property type="match status" value="1"/>
</dbReference>
<dbReference type="Proteomes" id="UP001150924">
    <property type="component" value="Unassembled WGS sequence"/>
</dbReference>
<dbReference type="InterPro" id="IPR052738">
    <property type="entry name" value="ABC-Tungstate_binding"/>
</dbReference>
<dbReference type="AlphaFoldDB" id="A0A9X3F2B6"/>
<dbReference type="Pfam" id="PF12849">
    <property type="entry name" value="PBP_like_2"/>
    <property type="match status" value="1"/>
</dbReference>
<evidence type="ECO:0000259" key="1">
    <source>
        <dbReference type="Pfam" id="PF12849"/>
    </source>
</evidence>